<dbReference type="AlphaFoldDB" id="A0A7K3WMC8"/>
<protein>
    <submittedName>
        <fullName evidence="4">T9SS type A sorting domain-containing protein</fullName>
    </submittedName>
</protein>
<evidence type="ECO:0000313" key="5">
    <source>
        <dbReference type="Proteomes" id="UP000486602"/>
    </source>
</evidence>
<dbReference type="EMBL" id="JAAGVY010000005">
    <property type="protein sequence ID" value="NEN22803.1"/>
    <property type="molecule type" value="Genomic_DNA"/>
</dbReference>
<sequence>MKYILTSLLSLTVLLSFGQSLQTVESVEYDHENQRFLVSNGNSIIAIDQSTGELSYFGNATASYGMEIMNGNLFAISDGLIQGFDLASGGESMSLSIPGSGFLNGMASNGESTIWVTDFSNDRIYEIDVSDLQNPTWEIVVSNTNSTPNGIVYDDQNNRLVFVNWGNNAPVKAVDLADYSVSTLTDTNLGNCDGIDNDSENNFYVSSWSPLRISKFNSTFSGTPETIIAPGISNPADICYAKQIDTLAIPNSGNNTVTFIGFDTAVGIEKVNSSLFNFQIFGNPVTEQSYLSFNCEKSSDVTLNLVDINGKIIETLISNQRIIGQYKVLLNGIDFDKGIYFATLQIDQITTVKKLIYD</sequence>
<evidence type="ECO:0000256" key="1">
    <source>
        <dbReference type="ARBA" id="ARBA00022729"/>
    </source>
</evidence>
<feature type="signal peptide" evidence="2">
    <location>
        <begin position="1"/>
        <end position="18"/>
    </location>
</feature>
<proteinExistence type="predicted"/>
<accession>A0A7K3WMC8</accession>
<gene>
    <name evidence="4" type="ORF">G3O08_04725</name>
</gene>
<dbReference type="Gene3D" id="2.120.10.30">
    <property type="entry name" value="TolB, C-terminal domain"/>
    <property type="match status" value="1"/>
</dbReference>
<dbReference type="InterPro" id="IPR011042">
    <property type="entry name" value="6-blade_b-propeller_TolB-like"/>
</dbReference>
<dbReference type="Pfam" id="PF18962">
    <property type="entry name" value="Por_Secre_tail"/>
    <property type="match status" value="1"/>
</dbReference>
<comment type="caution">
    <text evidence="4">The sequence shown here is derived from an EMBL/GenBank/DDBJ whole genome shotgun (WGS) entry which is preliminary data.</text>
</comment>
<dbReference type="SUPFAM" id="SSF101898">
    <property type="entry name" value="NHL repeat"/>
    <property type="match status" value="1"/>
</dbReference>
<feature type="domain" description="Secretion system C-terminal sorting" evidence="3">
    <location>
        <begin position="280"/>
        <end position="356"/>
    </location>
</feature>
<keyword evidence="5" id="KW-1185">Reference proteome</keyword>
<evidence type="ECO:0000256" key="2">
    <source>
        <dbReference type="SAM" id="SignalP"/>
    </source>
</evidence>
<dbReference type="RefSeq" id="WP_163283524.1">
    <property type="nucleotide sequence ID" value="NZ_JAAGVY010000005.1"/>
</dbReference>
<keyword evidence="1 2" id="KW-0732">Signal</keyword>
<reference evidence="4 5" key="1">
    <citation type="submission" date="2020-02" db="EMBL/GenBank/DDBJ databases">
        <title>Out from the shadows clarifying the taxonomy of the family Cryomorphaceae and related taxa by utilizing the GTDB taxonomic framework.</title>
        <authorList>
            <person name="Bowman J.P."/>
        </authorList>
    </citation>
    <scope>NUCLEOTIDE SEQUENCE [LARGE SCALE GENOMIC DNA]</scope>
    <source>
        <strain evidence="4 5">QSSC 1-22</strain>
    </source>
</reference>
<evidence type="ECO:0000313" key="4">
    <source>
        <dbReference type="EMBL" id="NEN22803.1"/>
    </source>
</evidence>
<organism evidence="4 5">
    <name type="scientific">Cryomorpha ignava</name>
    <dbReference type="NCBI Taxonomy" id="101383"/>
    <lineage>
        <taxon>Bacteria</taxon>
        <taxon>Pseudomonadati</taxon>
        <taxon>Bacteroidota</taxon>
        <taxon>Flavobacteriia</taxon>
        <taxon>Flavobacteriales</taxon>
        <taxon>Cryomorphaceae</taxon>
        <taxon>Cryomorpha</taxon>
    </lineage>
</organism>
<feature type="chain" id="PRO_5029509621" evidence="2">
    <location>
        <begin position="19"/>
        <end position="358"/>
    </location>
</feature>
<name>A0A7K3WMC8_9FLAO</name>
<dbReference type="NCBIfam" id="TIGR04183">
    <property type="entry name" value="Por_Secre_tail"/>
    <property type="match status" value="1"/>
</dbReference>
<evidence type="ECO:0000259" key="3">
    <source>
        <dbReference type="Pfam" id="PF18962"/>
    </source>
</evidence>
<dbReference type="Proteomes" id="UP000486602">
    <property type="component" value="Unassembled WGS sequence"/>
</dbReference>
<dbReference type="InterPro" id="IPR026444">
    <property type="entry name" value="Secre_tail"/>
</dbReference>